<evidence type="ECO:0000256" key="1">
    <source>
        <dbReference type="SAM" id="SignalP"/>
    </source>
</evidence>
<dbReference type="EMBL" id="CP031165">
    <property type="protein sequence ID" value="AXV08878.1"/>
    <property type="molecule type" value="Genomic_DNA"/>
</dbReference>
<name>A0A346Y331_9ACTN</name>
<keyword evidence="1" id="KW-0732">Signal</keyword>
<feature type="chain" id="PRO_5039256291" evidence="1">
    <location>
        <begin position="42"/>
        <end position="110"/>
    </location>
</feature>
<keyword evidence="3" id="KW-1185">Reference proteome</keyword>
<proteinExistence type="predicted"/>
<evidence type="ECO:0000313" key="3">
    <source>
        <dbReference type="Proteomes" id="UP000264006"/>
    </source>
</evidence>
<dbReference type="Proteomes" id="UP000264006">
    <property type="component" value="Chromosome"/>
</dbReference>
<dbReference type="AlphaFoldDB" id="A0A346Y331"/>
<sequence>MSTMIPSQPAPTTTRRITTTRRLAAGLVALLLLGTACGGGADGDQRQAIVDALTEGGAVTDGQAECVVDGLYEELDADTVNALDPTQDEIDDPEVADVLQEAFLECTSEG</sequence>
<accession>A0A346Y331</accession>
<dbReference type="KEGG" id="euz:DVS28_a4211"/>
<dbReference type="RefSeq" id="WP_114593155.1">
    <property type="nucleotide sequence ID" value="NZ_CP031165.1"/>
</dbReference>
<dbReference type="OrthoDB" id="9903176at2"/>
<reference evidence="2 3" key="1">
    <citation type="submission" date="2018-09" db="EMBL/GenBank/DDBJ databases">
        <title>Complete genome sequence of Euzebya sp. DY32-46 isolated from seawater of Pacific Ocean.</title>
        <authorList>
            <person name="Xu L."/>
            <person name="Wu Y.-H."/>
            <person name="Xu X.-W."/>
        </authorList>
    </citation>
    <scope>NUCLEOTIDE SEQUENCE [LARGE SCALE GENOMIC DNA]</scope>
    <source>
        <strain evidence="2 3">DY32-46</strain>
    </source>
</reference>
<feature type="signal peptide" evidence="1">
    <location>
        <begin position="1"/>
        <end position="41"/>
    </location>
</feature>
<protein>
    <submittedName>
        <fullName evidence="2">Uncharacterized protein</fullName>
    </submittedName>
</protein>
<gene>
    <name evidence="2" type="ORF">DVS28_a4211</name>
</gene>
<organism evidence="2 3">
    <name type="scientific">Euzebya pacifica</name>
    <dbReference type="NCBI Taxonomy" id="1608957"/>
    <lineage>
        <taxon>Bacteria</taxon>
        <taxon>Bacillati</taxon>
        <taxon>Actinomycetota</taxon>
        <taxon>Nitriliruptoria</taxon>
        <taxon>Euzebyales</taxon>
    </lineage>
</organism>
<evidence type="ECO:0000313" key="2">
    <source>
        <dbReference type="EMBL" id="AXV08878.1"/>
    </source>
</evidence>